<gene>
    <name evidence="2" type="ORF">FB45DRAFT_1027875</name>
</gene>
<dbReference type="AlphaFoldDB" id="A0AAD7BTX4"/>
<dbReference type="EMBL" id="JARKIF010000009">
    <property type="protein sequence ID" value="KAJ7630679.1"/>
    <property type="molecule type" value="Genomic_DNA"/>
</dbReference>
<accession>A0AAD7BTX4</accession>
<proteinExistence type="predicted"/>
<name>A0AAD7BTX4_9AGAR</name>
<feature type="chain" id="PRO_5041985179" evidence="1">
    <location>
        <begin position="18"/>
        <end position="188"/>
    </location>
</feature>
<comment type="caution">
    <text evidence="2">The sequence shown here is derived from an EMBL/GenBank/DDBJ whole genome shotgun (WGS) entry which is preliminary data.</text>
</comment>
<protein>
    <submittedName>
        <fullName evidence="2">Uncharacterized protein</fullName>
    </submittedName>
</protein>
<feature type="signal peptide" evidence="1">
    <location>
        <begin position="1"/>
        <end position="17"/>
    </location>
</feature>
<keyword evidence="3" id="KW-1185">Reference proteome</keyword>
<evidence type="ECO:0000256" key="1">
    <source>
        <dbReference type="SAM" id="SignalP"/>
    </source>
</evidence>
<evidence type="ECO:0000313" key="2">
    <source>
        <dbReference type="EMBL" id="KAJ7630679.1"/>
    </source>
</evidence>
<dbReference type="Proteomes" id="UP001221142">
    <property type="component" value="Unassembled WGS sequence"/>
</dbReference>
<reference evidence="2" key="1">
    <citation type="submission" date="2023-03" db="EMBL/GenBank/DDBJ databases">
        <title>Massive genome expansion in bonnet fungi (Mycena s.s.) driven by repeated elements and novel gene families across ecological guilds.</title>
        <authorList>
            <consortium name="Lawrence Berkeley National Laboratory"/>
            <person name="Harder C.B."/>
            <person name="Miyauchi S."/>
            <person name="Viragh M."/>
            <person name="Kuo A."/>
            <person name="Thoen E."/>
            <person name="Andreopoulos B."/>
            <person name="Lu D."/>
            <person name="Skrede I."/>
            <person name="Drula E."/>
            <person name="Henrissat B."/>
            <person name="Morin E."/>
            <person name="Kohler A."/>
            <person name="Barry K."/>
            <person name="LaButti K."/>
            <person name="Morin E."/>
            <person name="Salamov A."/>
            <person name="Lipzen A."/>
            <person name="Mereny Z."/>
            <person name="Hegedus B."/>
            <person name="Baldrian P."/>
            <person name="Stursova M."/>
            <person name="Weitz H."/>
            <person name="Taylor A."/>
            <person name="Grigoriev I.V."/>
            <person name="Nagy L.G."/>
            <person name="Martin F."/>
            <person name="Kauserud H."/>
        </authorList>
    </citation>
    <scope>NUCLEOTIDE SEQUENCE</scope>
    <source>
        <strain evidence="2">9284</strain>
    </source>
</reference>
<organism evidence="2 3">
    <name type="scientific">Roridomyces roridus</name>
    <dbReference type="NCBI Taxonomy" id="1738132"/>
    <lineage>
        <taxon>Eukaryota</taxon>
        <taxon>Fungi</taxon>
        <taxon>Dikarya</taxon>
        <taxon>Basidiomycota</taxon>
        <taxon>Agaricomycotina</taxon>
        <taxon>Agaricomycetes</taxon>
        <taxon>Agaricomycetidae</taxon>
        <taxon>Agaricales</taxon>
        <taxon>Marasmiineae</taxon>
        <taxon>Mycenaceae</taxon>
        <taxon>Roridomyces</taxon>
    </lineage>
</organism>
<evidence type="ECO:0000313" key="3">
    <source>
        <dbReference type="Proteomes" id="UP001221142"/>
    </source>
</evidence>
<keyword evidence="1" id="KW-0732">Signal</keyword>
<sequence>MLVTLTFLLFNAPVLYAAKVIFCQDPSIRYSPGWYAGYSTPTQDIYLETNDTDAASLRLVLPSNATSVEYVGYKRAGGSLYGYCIDCENDGSYELQTVNASDPSVGTDEAAALQSIIFTMTLDPSKQHTLVVYNLPDQQFNNSGKINLDHLLVQVPDSNVPDETTAGPRIYHRRIINLLTHILQIPRP</sequence>